<feature type="region of interest" description="Disordered" evidence="2">
    <location>
        <begin position="98"/>
        <end position="134"/>
    </location>
</feature>
<evidence type="ECO:0000256" key="1">
    <source>
        <dbReference type="PROSITE-ProRule" id="PRU00723"/>
    </source>
</evidence>
<accession>A0A9P4LHV9</accession>
<feature type="compositionally biased region" description="Low complexity" evidence="2">
    <location>
        <begin position="289"/>
        <end position="302"/>
    </location>
</feature>
<name>A0A9P4LHV9_9PLEO</name>
<keyword evidence="1" id="KW-0862">Zinc</keyword>
<dbReference type="GO" id="GO:0008270">
    <property type="term" value="F:zinc ion binding"/>
    <property type="evidence" value="ECO:0007669"/>
    <property type="project" value="UniProtKB-KW"/>
</dbReference>
<dbReference type="AlphaFoldDB" id="A0A9P4LHV9"/>
<comment type="caution">
    <text evidence="4">The sequence shown here is derived from an EMBL/GenBank/DDBJ whole genome shotgun (WGS) entry which is preliminary data.</text>
</comment>
<evidence type="ECO:0000256" key="2">
    <source>
        <dbReference type="SAM" id="MobiDB-lite"/>
    </source>
</evidence>
<keyword evidence="1" id="KW-0863">Zinc-finger</keyword>
<protein>
    <recommendedName>
        <fullName evidence="3">C3H1-type domain-containing protein</fullName>
    </recommendedName>
</protein>
<feature type="domain" description="C3H1-type" evidence="3">
    <location>
        <begin position="168"/>
        <end position="197"/>
    </location>
</feature>
<evidence type="ECO:0000313" key="5">
    <source>
        <dbReference type="Proteomes" id="UP000799777"/>
    </source>
</evidence>
<keyword evidence="5" id="KW-1185">Reference proteome</keyword>
<sequence>MSQQSPAPSALPEGLRYYLLRNLVMVPLVPVDQLPFQIQGVPRHLAHRQMSDENWKLLQETDLVATPLSIQAPSNISSPSADRPRFLAPDYCVRAVGASPAENRSRPGHSSLVTSTNIQRASDVPRAAPTPASERSTFWTDSFAAIYPKDAQHLGYRMPCPSGIEPDPSKKEFCTHWIRTGECAFTSVGCKYKHKMPEIDKLRELGFTQQPKWWKEKSAIATRGPTWLQRHLASGGDSSSLPQEVPSPRALPDPSTFKIRSAEARVFPQHERERDRDIRRREAMREILSRSSSPAPSKPEASLRCESQVSNLLIDLDEPAAPLPSPQLWRRSST</sequence>
<keyword evidence="1" id="KW-0479">Metal-binding</keyword>
<feature type="compositionally biased region" description="Basic and acidic residues" evidence="2">
    <location>
        <begin position="260"/>
        <end position="288"/>
    </location>
</feature>
<feature type="zinc finger region" description="C3H1-type" evidence="1">
    <location>
        <begin position="168"/>
        <end position="197"/>
    </location>
</feature>
<dbReference type="InterPro" id="IPR000571">
    <property type="entry name" value="Znf_CCCH"/>
</dbReference>
<organism evidence="4 5">
    <name type="scientific">Setomelanomma holmii</name>
    <dbReference type="NCBI Taxonomy" id="210430"/>
    <lineage>
        <taxon>Eukaryota</taxon>
        <taxon>Fungi</taxon>
        <taxon>Dikarya</taxon>
        <taxon>Ascomycota</taxon>
        <taxon>Pezizomycotina</taxon>
        <taxon>Dothideomycetes</taxon>
        <taxon>Pleosporomycetidae</taxon>
        <taxon>Pleosporales</taxon>
        <taxon>Pleosporineae</taxon>
        <taxon>Phaeosphaeriaceae</taxon>
        <taxon>Setomelanomma</taxon>
    </lineage>
</organism>
<dbReference type="EMBL" id="ML978254">
    <property type="protein sequence ID" value="KAF2025878.1"/>
    <property type="molecule type" value="Genomic_DNA"/>
</dbReference>
<evidence type="ECO:0000259" key="3">
    <source>
        <dbReference type="PROSITE" id="PS50103"/>
    </source>
</evidence>
<dbReference type="PROSITE" id="PS50103">
    <property type="entry name" value="ZF_C3H1"/>
    <property type="match status" value="1"/>
</dbReference>
<proteinExistence type="predicted"/>
<dbReference type="OrthoDB" id="5355510at2759"/>
<evidence type="ECO:0000313" key="4">
    <source>
        <dbReference type="EMBL" id="KAF2025878.1"/>
    </source>
</evidence>
<feature type="compositionally biased region" description="Polar residues" evidence="2">
    <location>
        <begin position="111"/>
        <end position="120"/>
    </location>
</feature>
<gene>
    <name evidence="4" type="ORF">EK21DRAFT_75351</name>
</gene>
<feature type="non-terminal residue" evidence="4">
    <location>
        <position position="334"/>
    </location>
</feature>
<feature type="region of interest" description="Disordered" evidence="2">
    <location>
        <begin position="232"/>
        <end position="304"/>
    </location>
</feature>
<dbReference type="Proteomes" id="UP000799777">
    <property type="component" value="Unassembled WGS sequence"/>
</dbReference>
<reference evidence="4" key="1">
    <citation type="journal article" date="2020" name="Stud. Mycol.">
        <title>101 Dothideomycetes genomes: a test case for predicting lifestyles and emergence of pathogens.</title>
        <authorList>
            <person name="Haridas S."/>
            <person name="Albert R."/>
            <person name="Binder M."/>
            <person name="Bloem J."/>
            <person name="Labutti K."/>
            <person name="Salamov A."/>
            <person name="Andreopoulos B."/>
            <person name="Baker S."/>
            <person name="Barry K."/>
            <person name="Bills G."/>
            <person name="Bluhm B."/>
            <person name="Cannon C."/>
            <person name="Castanera R."/>
            <person name="Culley D."/>
            <person name="Daum C."/>
            <person name="Ezra D."/>
            <person name="Gonzalez J."/>
            <person name="Henrissat B."/>
            <person name="Kuo A."/>
            <person name="Liang C."/>
            <person name="Lipzen A."/>
            <person name="Lutzoni F."/>
            <person name="Magnuson J."/>
            <person name="Mondo S."/>
            <person name="Nolan M."/>
            <person name="Ohm R."/>
            <person name="Pangilinan J."/>
            <person name="Park H.-J."/>
            <person name="Ramirez L."/>
            <person name="Alfaro M."/>
            <person name="Sun H."/>
            <person name="Tritt A."/>
            <person name="Yoshinaga Y."/>
            <person name="Zwiers L.-H."/>
            <person name="Turgeon B."/>
            <person name="Goodwin S."/>
            <person name="Spatafora J."/>
            <person name="Crous P."/>
            <person name="Grigoriev I."/>
        </authorList>
    </citation>
    <scope>NUCLEOTIDE SEQUENCE</scope>
    <source>
        <strain evidence="4">CBS 110217</strain>
    </source>
</reference>